<dbReference type="Gene3D" id="1.10.287.470">
    <property type="entry name" value="Helix hairpin bin"/>
    <property type="match status" value="1"/>
</dbReference>
<evidence type="ECO:0000256" key="1">
    <source>
        <dbReference type="ARBA" id="ARBA00004377"/>
    </source>
</evidence>
<dbReference type="FunFam" id="2.40.30.170:FF:000003">
    <property type="entry name" value="Multidrug resistance protein A"/>
    <property type="match status" value="1"/>
</dbReference>
<keyword evidence="8 10" id="KW-0472">Membrane</keyword>
<dbReference type="PANTHER" id="PTHR30386">
    <property type="entry name" value="MEMBRANE FUSION SUBUNIT OF EMRAB-TOLC MULTIDRUG EFFLUX PUMP"/>
    <property type="match status" value="1"/>
</dbReference>
<accession>A0A5D9C3P4</accession>
<dbReference type="GO" id="GO:0046677">
    <property type="term" value="P:response to antibiotic"/>
    <property type="evidence" value="ECO:0007669"/>
    <property type="project" value="UniProtKB-ARBA"/>
</dbReference>
<feature type="transmembrane region" description="Helical" evidence="10">
    <location>
        <begin position="44"/>
        <end position="66"/>
    </location>
</feature>
<protein>
    <submittedName>
        <fullName evidence="13">HlyD family efflux transporter periplasmic adaptor subunit</fullName>
    </submittedName>
</protein>
<evidence type="ECO:0000313" key="13">
    <source>
        <dbReference type="EMBL" id="TZG25917.1"/>
    </source>
</evidence>
<keyword evidence="3" id="KW-0813">Transport</keyword>
<dbReference type="EMBL" id="VTOU01000003">
    <property type="protein sequence ID" value="TZG25917.1"/>
    <property type="molecule type" value="Genomic_DNA"/>
</dbReference>
<evidence type="ECO:0000259" key="11">
    <source>
        <dbReference type="Pfam" id="PF25885"/>
    </source>
</evidence>
<dbReference type="PANTHER" id="PTHR30386:SF19">
    <property type="entry name" value="MULTIDRUG EXPORT PROTEIN EMRA-RELATED"/>
    <property type="match status" value="1"/>
</dbReference>
<keyword evidence="6 10" id="KW-0812">Transmembrane</keyword>
<organism evidence="13 14">
    <name type="scientific">Sphingomonas montanisoli</name>
    <dbReference type="NCBI Taxonomy" id="2606412"/>
    <lineage>
        <taxon>Bacteria</taxon>
        <taxon>Pseudomonadati</taxon>
        <taxon>Pseudomonadota</taxon>
        <taxon>Alphaproteobacteria</taxon>
        <taxon>Sphingomonadales</taxon>
        <taxon>Sphingomonadaceae</taxon>
        <taxon>Sphingomonas</taxon>
    </lineage>
</organism>
<evidence type="ECO:0000256" key="6">
    <source>
        <dbReference type="ARBA" id="ARBA00022692"/>
    </source>
</evidence>
<keyword evidence="5" id="KW-0997">Cell inner membrane</keyword>
<evidence type="ECO:0000259" key="12">
    <source>
        <dbReference type="Pfam" id="PF25963"/>
    </source>
</evidence>
<dbReference type="GO" id="GO:1990961">
    <property type="term" value="P:xenobiotic detoxification by transmembrane export across the plasma membrane"/>
    <property type="evidence" value="ECO:0007669"/>
    <property type="project" value="UniProtKB-ARBA"/>
</dbReference>
<comment type="caution">
    <text evidence="13">The sequence shown here is derived from an EMBL/GenBank/DDBJ whole genome shotgun (WGS) entry which is preliminary data.</text>
</comment>
<keyword evidence="4" id="KW-1003">Cell membrane</keyword>
<comment type="similarity">
    <text evidence="2">Belongs to the membrane fusion protein (MFP) (TC 8.A.1) family.</text>
</comment>
<name>A0A5D9C3P4_9SPHN</name>
<dbReference type="GO" id="GO:0005886">
    <property type="term" value="C:plasma membrane"/>
    <property type="evidence" value="ECO:0007669"/>
    <property type="project" value="UniProtKB-SubCell"/>
</dbReference>
<evidence type="ECO:0000256" key="10">
    <source>
        <dbReference type="SAM" id="Phobius"/>
    </source>
</evidence>
<comment type="subcellular location">
    <subcellularLocation>
        <location evidence="1">Cell inner membrane</location>
        <topology evidence="1">Single-pass membrane protein</topology>
    </subcellularLocation>
</comment>
<evidence type="ECO:0000256" key="8">
    <source>
        <dbReference type="ARBA" id="ARBA00023136"/>
    </source>
</evidence>
<keyword evidence="7 10" id="KW-1133">Transmembrane helix</keyword>
<evidence type="ECO:0000256" key="7">
    <source>
        <dbReference type="ARBA" id="ARBA00022989"/>
    </source>
</evidence>
<evidence type="ECO:0000256" key="3">
    <source>
        <dbReference type="ARBA" id="ARBA00022448"/>
    </source>
</evidence>
<dbReference type="AlphaFoldDB" id="A0A5D9C3P4"/>
<dbReference type="InterPro" id="IPR058634">
    <property type="entry name" value="AaeA-lik-b-barrel"/>
</dbReference>
<dbReference type="InterPro" id="IPR050739">
    <property type="entry name" value="MFP"/>
</dbReference>
<dbReference type="Pfam" id="PF25963">
    <property type="entry name" value="Beta-barrel_AAEA"/>
    <property type="match status" value="1"/>
</dbReference>
<evidence type="ECO:0000256" key="5">
    <source>
        <dbReference type="ARBA" id="ARBA00022519"/>
    </source>
</evidence>
<gene>
    <name evidence="13" type="ORF">FYJ91_13140</name>
</gene>
<dbReference type="InterPro" id="IPR058633">
    <property type="entry name" value="EmrA/FarA_HH"/>
</dbReference>
<feature type="region of interest" description="Disordered" evidence="9">
    <location>
        <begin position="1"/>
        <end position="36"/>
    </location>
</feature>
<dbReference type="SUPFAM" id="SSF111369">
    <property type="entry name" value="HlyD-like secretion proteins"/>
    <property type="match status" value="1"/>
</dbReference>
<proteinExistence type="inferred from homology"/>
<keyword evidence="14" id="KW-1185">Reference proteome</keyword>
<feature type="domain" description="Multidrug export protein EmrA/FarA alpha-helical hairpin" evidence="11">
    <location>
        <begin position="117"/>
        <end position="231"/>
    </location>
</feature>
<dbReference type="RefSeq" id="WP_149522723.1">
    <property type="nucleotide sequence ID" value="NZ_VTOU01000003.1"/>
</dbReference>
<evidence type="ECO:0000256" key="2">
    <source>
        <dbReference type="ARBA" id="ARBA00009477"/>
    </source>
</evidence>
<evidence type="ECO:0000256" key="9">
    <source>
        <dbReference type="SAM" id="MobiDB-lite"/>
    </source>
</evidence>
<sequence length="411" mass="42763">MTDNSSSRPDAAVADTDVPGATPPAAPPPVDETQGNQRTRKRAFLILGVVVLLGLIAWGVHALFFAGDVQETDDAYVAGDVVAITSREPATVLAIHADNTEGVKAGDPLIDLDPAQADVTLAQAAAELARAVRAVRSDFSAVDEGRASVAQASAELAKARNDLGRRQRAAADGAVSGEEVAHARDAVTTANAALQLAQSRLAQARTSVQGASVEANPAVLAAIARYRTAAISRGHMHLTAPVDGVIAQRSVQLGQQVAPGTPLMAVVPLDKVWIDANFRETQLRNIRIGQPATVTADVYGDDAVYHGHVIGLGAGTGNAFALLPPQNASGNWIKIVQRLPVRIALDPKELREHPLRIGMSVMAEVDVADRSGPLLAQPASGGFQSKQSDALGASVEADIQRIIAANRGTGR</sequence>
<dbReference type="Pfam" id="PF25885">
    <property type="entry name" value="HH_EMRA"/>
    <property type="match status" value="1"/>
</dbReference>
<dbReference type="GO" id="GO:0015721">
    <property type="term" value="P:bile acid and bile salt transport"/>
    <property type="evidence" value="ECO:0007669"/>
    <property type="project" value="UniProtKB-ARBA"/>
</dbReference>
<evidence type="ECO:0000313" key="14">
    <source>
        <dbReference type="Proteomes" id="UP000322077"/>
    </source>
</evidence>
<evidence type="ECO:0000256" key="4">
    <source>
        <dbReference type="ARBA" id="ARBA00022475"/>
    </source>
</evidence>
<dbReference type="Proteomes" id="UP000322077">
    <property type="component" value="Unassembled WGS sequence"/>
</dbReference>
<dbReference type="Gene3D" id="2.40.50.100">
    <property type="match status" value="1"/>
</dbReference>
<feature type="compositionally biased region" description="Pro residues" evidence="9">
    <location>
        <begin position="21"/>
        <end position="30"/>
    </location>
</feature>
<dbReference type="Gene3D" id="2.40.30.170">
    <property type="match status" value="1"/>
</dbReference>
<reference evidence="13 14" key="1">
    <citation type="submission" date="2019-08" db="EMBL/GenBank/DDBJ databases">
        <authorList>
            <person name="Wang G."/>
            <person name="Xu Z."/>
        </authorList>
    </citation>
    <scope>NUCLEOTIDE SEQUENCE [LARGE SCALE GENOMIC DNA]</scope>
    <source>
        <strain evidence="13 14">ZX</strain>
    </source>
</reference>
<feature type="domain" description="p-hydroxybenzoic acid efflux pump subunit AaeA-like beta-barrel" evidence="12">
    <location>
        <begin position="273"/>
        <end position="360"/>
    </location>
</feature>